<dbReference type="GO" id="GO:0009307">
    <property type="term" value="P:DNA restriction-modification system"/>
    <property type="evidence" value="ECO:0007669"/>
    <property type="project" value="UniProtKB-KW"/>
</dbReference>
<dbReference type="InterPro" id="IPR052021">
    <property type="entry name" value="Type-I_RS_S_subunit"/>
</dbReference>
<accession>A0AAE4HWU8</accession>
<proteinExistence type="inferred from homology"/>
<dbReference type="PANTHER" id="PTHR30408">
    <property type="entry name" value="TYPE-1 RESTRICTION ENZYME ECOKI SPECIFICITY PROTEIN"/>
    <property type="match status" value="1"/>
</dbReference>
<evidence type="ECO:0000256" key="2">
    <source>
        <dbReference type="ARBA" id="ARBA00022747"/>
    </source>
</evidence>
<keyword evidence="5" id="KW-0378">Hydrolase</keyword>
<reference evidence="5" key="1">
    <citation type="submission" date="2023-03" db="EMBL/GenBank/DDBJ databases">
        <authorList>
            <person name="Shen W."/>
            <person name="Cai J."/>
        </authorList>
    </citation>
    <scope>NUCLEOTIDE SEQUENCE</scope>
    <source>
        <strain evidence="5">P82-2</strain>
    </source>
</reference>
<evidence type="ECO:0000313" key="6">
    <source>
        <dbReference type="Proteomes" id="UP001180515"/>
    </source>
</evidence>
<dbReference type="CDD" id="cd17283">
    <property type="entry name" value="RMtype1_S_Hpy180ORF7835P_TRD2-CR2_like"/>
    <property type="match status" value="1"/>
</dbReference>
<keyword evidence="5" id="KW-0255">Endonuclease</keyword>
<dbReference type="RefSeq" id="WP_155720836.1">
    <property type="nucleotide sequence ID" value="NZ_JARQAG010000028.1"/>
</dbReference>
<dbReference type="Proteomes" id="UP001180515">
    <property type="component" value="Unassembled WGS sequence"/>
</dbReference>
<dbReference type="EC" id="3.1.21.-" evidence="5"/>
<dbReference type="Pfam" id="PF01420">
    <property type="entry name" value="Methylase_S"/>
    <property type="match status" value="2"/>
</dbReference>
<dbReference type="InterPro" id="IPR044946">
    <property type="entry name" value="Restrct_endonuc_typeI_TRD_sf"/>
</dbReference>
<comment type="caution">
    <text evidence="5">The sequence shown here is derived from an EMBL/GenBank/DDBJ whole genome shotgun (WGS) entry which is preliminary data.</text>
</comment>
<keyword evidence="5" id="KW-0540">Nuclease</keyword>
<dbReference type="Gene3D" id="1.10.287.1120">
    <property type="entry name" value="Bipartite methylase S protein"/>
    <property type="match status" value="1"/>
</dbReference>
<evidence type="ECO:0000256" key="1">
    <source>
        <dbReference type="ARBA" id="ARBA00010923"/>
    </source>
</evidence>
<evidence type="ECO:0000313" key="5">
    <source>
        <dbReference type="EMBL" id="MDT2732680.1"/>
    </source>
</evidence>
<keyword evidence="3" id="KW-0238">DNA-binding</keyword>
<evidence type="ECO:0000259" key="4">
    <source>
        <dbReference type="Pfam" id="PF01420"/>
    </source>
</evidence>
<dbReference type="GO" id="GO:0003677">
    <property type="term" value="F:DNA binding"/>
    <property type="evidence" value="ECO:0007669"/>
    <property type="project" value="UniProtKB-KW"/>
</dbReference>
<protein>
    <submittedName>
        <fullName evidence="5">Restriction endonuclease subunit S</fullName>
        <ecNumber evidence="5">3.1.21.-</ecNumber>
    </submittedName>
</protein>
<evidence type="ECO:0000256" key="3">
    <source>
        <dbReference type="ARBA" id="ARBA00023125"/>
    </source>
</evidence>
<dbReference type="Gene3D" id="3.90.220.20">
    <property type="entry name" value="DNA methylase specificity domains"/>
    <property type="match status" value="2"/>
</dbReference>
<dbReference type="EMBL" id="JARQAG010000028">
    <property type="protein sequence ID" value="MDT2732680.1"/>
    <property type="molecule type" value="Genomic_DNA"/>
</dbReference>
<dbReference type="SUPFAM" id="SSF116734">
    <property type="entry name" value="DNA methylase specificity domain"/>
    <property type="match status" value="2"/>
</dbReference>
<gene>
    <name evidence="5" type="ORF">P7G31_10725</name>
</gene>
<name>A0AAE4HWU8_9STRE</name>
<sequence length="427" mass="49263">MAKIDDSVKKKVPELRFKGFTDEWEQRKFDECFNFPVSTNSLSRALLNYDEGDIKSVHYGDILIKYPAILNIKNDKIPYITGGKLEKYKSSLLENGDLIFADAAEDETVGKAVEVNGLTEENLVAGLHTIVARPKDKKAEFFLGYYINSNTYHRQLLRLIQGSKVSSISKGNLQKTLVSFPKDFEEQQKIGAFFKKIDDTIALHQRKLDLLKEQKKGYLQKMFPKNGAKVPELRFAGFADDWEERKLGSLTTVVRGASPRPIQDPKWFDKESDIGWLRIADVTEQNGRIYHLEQHISKLGQEKTRVLIEPHLLLSIAATVGKPVVNYVKTGVHDGFLIFLNPTFEREFMFQWLEMFRPKWQKYGQPGSQVNLNSELVRNQEIVLPNYKEQQKIGSFFKQLDDTIVLHQRKLDLLKEQKKGFLQKMFV</sequence>
<feature type="domain" description="Type I restriction modification DNA specificity" evidence="4">
    <location>
        <begin position="22"/>
        <end position="212"/>
    </location>
</feature>
<dbReference type="AlphaFoldDB" id="A0AAE4HWU8"/>
<feature type="domain" description="Type I restriction modification DNA specificity" evidence="4">
    <location>
        <begin position="240"/>
        <end position="415"/>
    </location>
</feature>
<comment type="similarity">
    <text evidence="1">Belongs to the type-I restriction system S methylase family.</text>
</comment>
<dbReference type="InterPro" id="IPR000055">
    <property type="entry name" value="Restrct_endonuc_typeI_TRD"/>
</dbReference>
<organism evidence="5 6">
    <name type="scientific">Streptococcus parauberis</name>
    <dbReference type="NCBI Taxonomy" id="1348"/>
    <lineage>
        <taxon>Bacteria</taxon>
        <taxon>Bacillati</taxon>
        <taxon>Bacillota</taxon>
        <taxon>Bacilli</taxon>
        <taxon>Lactobacillales</taxon>
        <taxon>Streptococcaceae</taxon>
        <taxon>Streptococcus</taxon>
    </lineage>
</organism>
<dbReference type="GO" id="GO:0016787">
    <property type="term" value="F:hydrolase activity"/>
    <property type="evidence" value="ECO:0007669"/>
    <property type="project" value="UniProtKB-KW"/>
</dbReference>
<keyword evidence="2" id="KW-0680">Restriction system</keyword>
<dbReference type="PANTHER" id="PTHR30408:SF12">
    <property type="entry name" value="TYPE I RESTRICTION ENZYME MJAVIII SPECIFICITY SUBUNIT"/>
    <property type="match status" value="1"/>
</dbReference>
<dbReference type="GO" id="GO:0004519">
    <property type="term" value="F:endonuclease activity"/>
    <property type="evidence" value="ECO:0007669"/>
    <property type="project" value="UniProtKB-KW"/>
</dbReference>